<dbReference type="NCBIfam" id="NF038300">
    <property type="entry name" value="EPS_HpsL"/>
    <property type="match status" value="1"/>
</dbReference>
<feature type="transmembrane region" description="Helical" evidence="3">
    <location>
        <begin position="186"/>
        <end position="209"/>
    </location>
</feature>
<protein>
    <recommendedName>
        <fullName evidence="6">O-antigen ligase domain-containing protein</fullName>
    </recommendedName>
</protein>
<feature type="transmembrane region" description="Helical" evidence="3">
    <location>
        <begin position="216"/>
        <end position="235"/>
    </location>
</feature>
<evidence type="ECO:0000256" key="1">
    <source>
        <dbReference type="SAM" id="Coils"/>
    </source>
</evidence>
<feature type="region of interest" description="Disordered" evidence="2">
    <location>
        <begin position="1"/>
        <end position="39"/>
    </location>
</feature>
<feature type="transmembrane region" description="Helical" evidence="3">
    <location>
        <begin position="155"/>
        <end position="174"/>
    </location>
</feature>
<feature type="transmembrane region" description="Helical" evidence="3">
    <location>
        <begin position="337"/>
        <end position="355"/>
    </location>
</feature>
<keyword evidence="3" id="KW-0812">Transmembrane</keyword>
<feature type="transmembrane region" description="Helical" evidence="3">
    <location>
        <begin position="49"/>
        <end position="70"/>
    </location>
</feature>
<feature type="transmembrane region" description="Helical" evidence="3">
    <location>
        <begin position="101"/>
        <end position="121"/>
    </location>
</feature>
<evidence type="ECO:0000256" key="3">
    <source>
        <dbReference type="SAM" id="Phobius"/>
    </source>
</evidence>
<feature type="transmembrane region" description="Helical" evidence="3">
    <location>
        <begin position="450"/>
        <end position="472"/>
    </location>
</feature>
<evidence type="ECO:0000313" key="5">
    <source>
        <dbReference type="Proteomes" id="UP000249081"/>
    </source>
</evidence>
<proteinExistence type="predicted"/>
<name>A0A2W4VSM7_9CYAN</name>
<feature type="transmembrane region" description="Helical" evidence="3">
    <location>
        <begin position="484"/>
        <end position="503"/>
    </location>
</feature>
<dbReference type="EMBL" id="QBMN01000157">
    <property type="protein sequence ID" value="PZO35854.1"/>
    <property type="molecule type" value="Genomic_DNA"/>
</dbReference>
<feature type="transmembrane region" description="Helical" evidence="3">
    <location>
        <begin position="362"/>
        <end position="379"/>
    </location>
</feature>
<feature type="coiled-coil region" evidence="1">
    <location>
        <begin position="529"/>
        <end position="556"/>
    </location>
</feature>
<accession>A0A2W4VSM7</accession>
<evidence type="ECO:0008006" key="6">
    <source>
        <dbReference type="Google" id="ProtNLM"/>
    </source>
</evidence>
<feature type="compositionally biased region" description="Low complexity" evidence="2">
    <location>
        <begin position="1"/>
        <end position="11"/>
    </location>
</feature>
<dbReference type="InterPro" id="IPR049753">
    <property type="entry name" value="EPS_HpsL-like"/>
</dbReference>
<gene>
    <name evidence="4" type="ORF">DCF17_18125</name>
</gene>
<keyword evidence="3" id="KW-1133">Transmembrane helix</keyword>
<sequence length="562" mass="61879">MIDTSQPQAKAPRPRRRGKKNQDLAAQAPPLSRKAERAKQRQVQKARKAMIQFVAATLFAAGLVGVLVALLGEPKLGLATVVAIACLALSFKYPRQAIYGLIIYVPFSGTVVYALGGSGILQLAKDAIYIPALIGVIQFCRRTRQPLIMPPLIKIPLLVLLGLSGLTLLVVNGGQQLDAAGGEVPILLGVLGLKVLIGYVLIIPCIFYLIRDREDVYFLLRMQVVLILICCGLGFTQYMMLRLGICQGTVGSGEDLFKASLEARCLVGGSLLYSPSQGQIRLPGTFNAPWQWGWFLISSGFFAFGTAFSDRSLIWRIIGLASLAAVGVMAVVSGQRIALALVPITIVGLLVLTGQVTNLKRFLPIGIGLGLILTVLMAQNPEVVGERLDSFQSRWAASPPQDFIIQQFDWAQKQQQGILGRGVGRATNAARIFGKTELVETYHPKLMYEIGPLGLMATLALYLTLTVATFRAYRSIKDPNLRGYGASMWVFVLFISVFPYYYPLDVDPVNVYYWLAAGIVLKLPEIDQRERLQERLEAAGRRRKLTKREQKQLQQQETILFE</sequence>
<evidence type="ECO:0000313" key="4">
    <source>
        <dbReference type="EMBL" id="PZO35854.1"/>
    </source>
</evidence>
<dbReference type="Proteomes" id="UP000249081">
    <property type="component" value="Unassembled WGS sequence"/>
</dbReference>
<keyword evidence="1" id="KW-0175">Coiled coil</keyword>
<reference evidence="5" key="1">
    <citation type="submission" date="2018-04" db="EMBL/GenBank/DDBJ databases">
        <authorList>
            <person name="Cornet L."/>
        </authorList>
    </citation>
    <scope>NUCLEOTIDE SEQUENCE [LARGE SCALE GENOMIC DNA]</scope>
</reference>
<feature type="transmembrane region" description="Helical" evidence="3">
    <location>
        <begin position="313"/>
        <end position="331"/>
    </location>
</feature>
<dbReference type="AlphaFoldDB" id="A0A2W4VSM7"/>
<reference evidence="4 5" key="2">
    <citation type="submission" date="2018-06" db="EMBL/GenBank/DDBJ databases">
        <title>Metagenomic assembly of (sub)arctic Cyanobacteria and their associated microbiome from non-axenic cultures.</title>
        <authorList>
            <person name="Baurain D."/>
        </authorList>
    </citation>
    <scope>NUCLEOTIDE SEQUENCE [LARGE SCALE GENOMIC DNA]</scope>
    <source>
        <strain evidence="4">ULC041bin1</strain>
    </source>
</reference>
<feature type="transmembrane region" description="Helical" evidence="3">
    <location>
        <begin position="291"/>
        <end position="308"/>
    </location>
</feature>
<evidence type="ECO:0000256" key="2">
    <source>
        <dbReference type="SAM" id="MobiDB-lite"/>
    </source>
</evidence>
<keyword evidence="3" id="KW-0472">Membrane</keyword>
<organism evidence="4 5">
    <name type="scientific">Shackletoniella antarctica</name>
    <dbReference type="NCBI Taxonomy" id="268115"/>
    <lineage>
        <taxon>Bacteria</taxon>
        <taxon>Bacillati</taxon>
        <taxon>Cyanobacteriota</taxon>
        <taxon>Cyanophyceae</taxon>
        <taxon>Oculatellales</taxon>
        <taxon>Oculatellaceae</taxon>
        <taxon>Shackletoniella</taxon>
    </lineage>
</organism>
<comment type="caution">
    <text evidence="4">The sequence shown here is derived from an EMBL/GenBank/DDBJ whole genome shotgun (WGS) entry which is preliminary data.</text>
</comment>